<gene>
    <name evidence="1" type="ORF">KDM90_08910</name>
</gene>
<dbReference type="InterPro" id="IPR056510">
    <property type="entry name" value="WapI"/>
</dbReference>
<dbReference type="Pfam" id="PF24716">
    <property type="entry name" value="WapI"/>
    <property type="match status" value="1"/>
</dbReference>
<evidence type="ECO:0000313" key="2">
    <source>
        <dbReference type="Proteomes" id="UP000678545"/>
    </source>
</evidence>
<dbReference type="RefSeq" id="WP_212675248.1">
    <property type="nucleotide sequence ID" value="NZ_JAGSPJ010000003.1"/>
</dbReference>
<comment type="caution">
    <text evidence="1">The sequence shown here is derived from an EMBL/GenBank/DDBJ whole genome shotgun (WGS) entry which is preliminary data.</text>
</comment>
<dbReference type="AlphaFoldDB" id="A0A941IF82"/>
<keyword evidence="2" id="KW-1185">Reference proteome</keyword>
<evidence type="ECO:0000313" key="1">
    <source>
        <dbReference type="EMBL" id="MBR7800117.1"/>
    </source>
</evidence>
<reference evidence="1" key="1">
    <citation type="submission" date="2021-04" db="EMBL/GenBank/DDBJ databases">
        <title>novel species isolated from subtropical streams in China.</title>
        <authorList>
            <person name="Lu H."/>
        </authorList>
    </citation>
    <scope>NUCLEOTIDE SEQUENCE</scope>
    <source>
        <strain evidence="1">FT137W</strain>
    </source>
</reference>
<sequence length="142" mass="16282">MNVIHFGSQSEFIAIELPKSFSDEGWAQIDVEIAVNCFRGKVRPWVDDGDFERFTKALRILYDTLKGEAEFTPREGQFTLKMVGKSGGRIEVSGEAWSQATYENKLEFTLDLDQTYLLSPLIELESIMARNMRKDIQHDSLK</sequence>
<accession>A0A941IF82</accession>
<dbReference type="Proteomes" id="UP000678545">
    <property type="component" value="Unassembled WGS sequence"/>
</dbReference>
<dbReference type="EMBL" id="JAGSPJ010000003">
    <property type="protein sequence ID" value="MBR7800117.1"/>
    <property type="molecule type" value="Genomic_DNA"/>
</dbReference>
<organism evidence="1 2">
    <name type="scientific">Undibacterium fentianense</name>
    <dbReference type="NCBI Taxonomy" id="2828728"/>
    <lineage>
        <taxon>Bacteria</taxon>
        <taxon>Pseudomonadati</taxon>
        <taxon>Pseudomonadota</taxon>
        <taxon>Betaproteobacteria</taxon>
        <taxon>Burkholderiales</taxon>
        <taxon>Oxalobacteraceae</taxon>
        <taxon>Undibacterium</taxon>
    </lineage>
</organism>
<protein>
    <submittedName>
        <fullName evidence="1">Uncharacterized protein</fullName>
    </submittedName>
</protein>
<proteinExistence type="predicted"/>
<name>A0A941IF82_9BURK</name>